<evidence type="ECO:0000256" key="4">
    <source>
        <dbReference type="ARBA" id="ARBA00010691"/>
    </source>
</evidence>
<dbReference type="GO" id="GO:0005634">
    <property type="term" value="C:nucleus"/>
    <property type="evidence" value="ECO:0007669"/>
    <property type="project" value="UniProtKB-SubCell"/>
</dbReference>
<evidence type="ECO:0000256" key="7">
    <source>
        <dbReference type="ARBA" id="ARBA00023242"/>
    </source>
</evidence>
<dbReference type="GO" id="GO:0000786">
    <property type="term" value="C:nucleosome"/>
    <property type="evidence" value="ECO:0007669"/>
    <property type="project" value="UniProtKB-KW"/>
</dbReference>
<dbReference type="CDD" id="cd00074">
    <property type="entry name" value="HFD_H2A"/>
    <property type="match status" value="1"/>
</dbReference>
<name>A0A9J6CDR8_POLVA</name>
<keyword evidence="7 9" id="KW-0539">Nucleus</keyword>
<keyword evidence="13" id="KW-1185">Reference proteome</keyword>
<dbReference type="OrthoDB" id="9421954at2759"/>
<comment type="similarity">
    <text evidence="4 9">Belongs to the histone H2A family.</text>
</comment>
<feature type="domain" description="Histone H2A C-terminal" evidence="11">
    <location>
        <begin position="132"/>
        <end position="164"/>
    </location>
</feature>
<keyword evidence="9" id="KW-0238">DNA-binding</keyword>
<evidence type="ECO:0000313" key="12">
    <source>
        <dbReference type="EMBL" id="KAG5679968.1"/>
    </source>
</evidence>
<dbReference type="GO" id="GO:0030527">
    <property type="term" value="F:structural constituent of chromatin"/>
    <property type="evidence" value="ECO:0007669"/>
    <property type="project" value="InterPro"/>
</dbReference>
<evidence type="ECO:0000256" key="8">
    <source>
        <dbReference type="ARBA" id="ARBA00023269"/>
    </source>
</evidence>
<feature type="domain" description="Core Histone H2A/H2B/H3" evidence="10">
    <location>
        <begin position="52"/>
        <end position="129"/>
    </location>
</feature>
<evidence type="ECO:0000313" key="13">
    <source>
        <dbReference type="Proteomes" id="UP001107558"/>
    </source>
</evidence>
<sequence length="172" mass="18882">MSQVLITSTPLITNSALPSVFSSENEDESSMEISDNNNITPVVEFGRNTSNRKKNVTLASRSGLVFPTGRIKRYLKNSKIANRVSVGSAVYCSAILEYLVAEILELASNAARENNRTRITPRHLNLAIRNDEELSRLVGNQTVIAGGGVMPHIHEVLLPKNSSQNRASKHNK</sequence>
<keyword evidence="6" id="KW-1017">Isopeptide bond</keyword>
<evidence type="ECO:0000256" key="1">
    <source>
        <dbReference type="ARBA" id="ARBA00002001"/>
    </source>
</evidence>
<dbReference type="Pfam" id="PF16211">
    <property type="entry name" value="Histone_H2A_C"/>
    <property type="match status" value="1"/>
</dbReference>
<dbReference type="FunFam" id="1.10.20.10:FF:000103">
    <property type="entry name" value="Histone H2A type 1"/>
    <property type="match status" value="1"/>
</dbReference>
<keyword evidence="5 9" id="KW-0158">Chromosome</keyword>
<evidence type="ECO:0000256" key="9">
    <source>
        <dbReference type="RuleBase" id="RU003767"/>
    </source>
</evidence>
<dbReference type="GO" id="GO:0046982">
    <property type="term" value="F:protein heterodimerization activity"/>
    <property type="evidence" value="ECO:0007669"/>
    <property type="project" value="InterPro"/>
</dbReference>
<dbReference type="AlphaFoldDB" id="A0A9J6CDR8"/>
<dbReference type="GO" id="GO:0003677">
    <property type="term" value="F:DNA binding"/>
    <property type="evidence" value="ECO:0007669"/>
    <property type="project" value="UniProtKB-KW"/>
</dbReference>
<dbReference type="Pfam" id="PF00125">
    <property type="entry name" value="Histone"/>
    <property type="match status" value="1"/>
</dbReference>
<comment type="subunit">
    <text evidence="9">The nucleosome is a histone octamer containing two molecules each of H2A, H2B, H3 and H4 assembled in one H3-H4 heterotetramer and two H2A-H2B heterodimers. The octamer wraps approximately 147 bp of DNA.</text>
</comment>
<evidence type="ECO:0000256" key="3">
    <source>
        <dbReference type="ARBA" id="ARBA00004286"/>
    </source>
</evidence>
<dbReference type="InterPro" id="IPR007125">
    <property type="entry name" value="H2A/H2B/H3"/>
</dbReference>
<evidence type="ECO:0000256" key="5">
    <source>
        <dbReference type="ARBA" id="ARBA00022454"/>
    </source>
</evidence>
<protein>
    <recommendedName>
        <fullName evidence="9">Histone H2A</fullName>
    </recommendedName>
</protein>
<dbReference type="SUPFAM" id="SSF47113">
    <property type="entry name" value="Histone-fold"/>
    <property type="match status" value="1"/>
</dbReference>
<dbReference type="EMBL" id="JADBJN010000001">
    <property type="protein sequence ID" value="KAG5679968.1"/>
    <property type="molecule type" value="Genomic_DNA"/>
</dbReference>
<comment type="function">
    <text evidence="1">Core component of nucleosome. Nucleosomes wrap and compact DNA into chromatin, limiting DNA accessibility to the cellular machineries which require DNA as a template. Histones thereby play a central role in transcription regulation, DNA repair, DNA replication and chromosomal stability. DNA accessibility is regulated via a complex set of post-translational modifications of histones, also called histone code, and nucleosome remodeling.</text>
</comment>
<evidence type="ECO:0000256" key="2">
    <source>
        <dbReference type="ARBA" id="ARBA00004123"/>
    </source>
</evidence>
<dbReference type="PANTHER" id="PTHR23430">
    <property type="entry name" value="HISTONE H2A"/>
    <property type="match status" value="1"/>
</dbReference>
<proteinExistence type="inferred from homology"/>
<evidence type="ECO:0000259" key="11">
    <source>
        <dbReference type="Pfam" id="PF16211"/>
    </source>
</evidence>
<gene>
    <name evidence="12" type="ORF">PVAND_009503</name>
</gene>
<accession>A0A9J6CDR8</accession>
<reference evidence="12" key="1">
    <citation type="submission" date="2021-03" db="EMBL/GenBank/DDBJ databases">
        <title>Chromosome level genome of the anhydrobiotic midge Polypedilum vanderplanki.</title>
        <authorList>
            <person name="Yoshida Y."/>
            <person name="Kikawada T."/>
            <person name="Gusev O."/>
        </authorList>
    </citation>
    <scope>NUCLEOTIDE SEQUENCE</scope>
    <source>
        <strain evidence="12">NIAS01</strain>
        <tissue evidence="12">Whole body or cell culture</tissue>
    </source>
</reference>
<dbReference type="InterPro" id="IPR002119">
    <property type="entry name" value="Histone_H2A"/>
</dbReference>
<dbReference type="Gene3D" id="1.10.20.10">
    <property type="entry name" value="Histone, subunit A"/>
    <property type="match status" value="1"/>
</dbReference>
<dbReference type="Proteomes" id="UP001107558">
    <property type="component" value="Chromosome 1"/>
</dbReference>
<comment type="subcellular location">
    <subcellularLocation>
        <location evidence="3">Chromosome</location>
    </subcellularLocation>
    <subcellularLocation>
        <location evidence="2 9">Nucleus</location>
    </subcellularLocation>
</comment>
<comment type="caution">
    <text evidence="12">The sequence shown here is derived from an EMBL/GenBank/DDBJ whole genome shotgun (WGS) entry which is preliminary data.</text>
</comment>
<evidence type="ECO:0000259" key="10">
    <source>
        <dbReference type="Pfam" id="PF00125"/>
    </source>
</evidence>
<dbReference type="InterPro" id="IPR032454">
    <property type="entry name" value="Histone_H2A_C"/>
</dbReference>
<dbReference type="PRINTS" id="PR00620">
    <property type="entry name" value="HISTONEH2A"/>
</dbReference>
<evidence type="ECO:0000256" key="6">
    <source>
        <dbReference type="ARBA" id="ARBA00022499"/>
    </source>
</evidence>
<organism evidence="12 13">
    <name type="scientific">Polypedilum vanderplanki</name>
    <name type="common">Sleeping chironomid midge</name>
    <dbReference type="NCBI Taxonomy" id="319348"/>
    <lineage>
        <taxon>Eukaryota</taxon>
        <taxon>Metazoa</taxon>
        <taxon>Ecdysozoa</taxon>
        <taxon>Arthropoda</taxon>
        <taxon>Hexapoda</taxon>
        <taxon>Insecta</taxon>
        <taxon>Pterygota</taxon>
        <taxon>Neoptera</taxon>
        <taxon>Endopterygota</taxon>
        <taxon>Diptera</taxon>
        <taxon>Nematocera</taxon>
        <taxon>Chironomoidea</taxon>
        <taxon>Chironomidae</taxon>
        <taxon>Chironominae</taxon>
        <taxon>Polypedilum</taxon>
        <taxon>Polypedilum</taxon>
    </lineage>
</organism>
<dbReference type="InterPro" id="IPR009072">
    <property type="entry name" value="Histone-fold"/>
</dbReference>
<keyword evidence="8 9" id="KW-0544">Nucleosome core</keyword>
<dbReference type="SMART" id="SM00414">
    <property type="entry name" value="H2A"/>
    <property type="match status" value="1"/>
</dbReference>